<accession>A0A0F9JAC8</accession>
<sequence length="71" mass="8408">MRVTVKDGKVVEEIKNKKTYERLAKAFIKFVNTNLVRDKVNDRLNDNKYLTLIIGEREVSSMEVKFKVKYL</sequence>
<organism evidence="1">
    <name type="scientific">marine sediment metagenome</name>
    <dbReference type="NCBI Taxonomy" id="412755"/>
    <lineage>
        <taxon>unclassified sequences</taxon>
        <taxon>metagenomes</taxon>
        <taxon>ecological metagenomes</taxon>
    </lineage>
</organism>
<name>A0A0F9JAC8_9ZZZZ</name>
<evidence type="ECO:0000313" key="1">
    <source>
        <dbReference type="EMBL" id="KKM66528.1"/>
    </source>
</evidence>
<gene>
    <name evidence="1" type="ORF">LCGC14_1480250</name>
</gene>
<comment type="caution">
    <text evidence="1">The sequence shown here is derived from an EMBL/GenBank/DDBJ whole genome shotgun (WGS) entry which is preliminary data.</text>
</comment>
<reference evidence="1" key="1">
    <citation type="journal article" date="2015" name="Nature">
        <title>Complex archaea that bridge the gap between prokaryotes and eukaryotes.</title>
        <authorList>
            <person name="Spang A."/>
            <person name="Saw J.H."/>
            <person name="Jorgensen S.L."/>
            <person name="Zaremba-Niedzwiedzka K."/>
            <person name="Martijn J."/>
            <person name="Lind A.E."/>
            <person name="van Eijk R."/>
            <person name="Schleper C."/>
            <person name="Guy L."/>
            <person name="Ettema T.J."/>
        </authorList>
    </citation>
    <scope>NUCLEOTIDE SEQUENCE</scope>
</reference>
<dbReference type="AlphaFoldDB" id="A0A0F9JAC8"/>
<protein>
    <submittedName>
        <fullName evidence="1">Uncharacterized protein</fullName>
    </submittedName>
</protein>
<dbReference type="EMBL" id="LAZR01010513">
    <property type="protein sequence ID" value="KKM66528.1"/>
    <property type="molecule type" value="Genomic_DNA"/>
</dbReference>
<proteinExistence type="predicted"/>